<dbReference type="Proteomes" id="UP000509761">
    <property type="component" value="Chromosome"/>
</dbReference>
<dbReference type="AlphaFoldDB" id="A0AAP9T178"/>
<protein>
    <submittedName>
        <fullName evidence="1">Uncharacterized protein</fullName>
    </submittedName>
</protein>
<reference evidence="1 2" key="1">
    <citation type="submission" date="2019-12" db="EMBL/GenBank/DDBJ databases">
        <title>Genome sequencing and assembly of endphytes of Porphyra tenera.</title>
        <authorList>
            <person name="Park J.M."/>
            <person name="Shin R."/>
            <person name="Jo S.H."/>
        </authorList>
    </citation>
    <scope>NUCLEOTIDE SEQUENCE [LARGE SCALE GENOMIC DNA]</scope>
    <source>
        <strain evidence="1 2">GPM3</strain>
    </source>
</reference>
<evidence type="ECO:0000313" key="1">
    <source>
        <dbReference type="EMBL" id="QKS24216.1"/>
    </source>
</evidence>
<organism evidence="1 2">
    <name type="scientific">Vreelandella titanicae</name>
    <dbReference type="NCBI Taxonomy" id="664683"/>
    <lineage>
        <taxon>Bacteria</taxon>
        <taxon>Pseudomonadati</taxon>
        <taxon>Pseudomonadota</taxon>
        <taxon>Gammaproteobacteria</taxon>
        <taxon>Oceanospirillales</taxon>
        <taxon>Halomonadaceae</taxon>
        <taxon>Vreelandella</taxon>
    </lineage>
</organism>
<sequence length="133" mass="14521">MHLLAALYALICSLICRWRRNDSSICIHAKQHRQRCGSVCAYSVLGVGMSELIPLLASNVMGIATGYLIGRLANPKSAAAVPVIEPALVAPYVLFPPNTPQREAVVWLRWLADALEAKQRQKDADIRADRGAS</sequence>
<dbReference type="EMBL" id="CP054580">
    <property type="protein sequence ID" value="QKS24216.1"/>
    <property type="molecule type" value="Genomic_DNA"/>
</dbReference>
<keyword evidence="2" id="KW-1185">Reference proteome</keyword>
<evidence type="ECO:0000313" key="2">
    <source>
        <dbReference type="Proteomes" id="UP000509761"/>
    </source>
</evidence>
<gene>
    <name evidence="1" type="ORF">FX987_01990</name>
</gene>
<proteinExistence type="predicted"/>
<accession>A0AAP9T178</accession>
<name>A0AAP9T178_9GAMM</name>